<feature type="compositionally biased region" description="Basic and acidic residues" evidence="1">
    <location>
        <begin position="1"/>
        <end position="11"/>
    </location>
</feature>
<dbReference type="EMBL" id="MU864932">
    <property type="protein sequence ID" value="KAK4466318.1"/>
    <property type="molecule type" value="Genomic_DNA"/>
</dbReference>
<gene>
    <name evidence="3" type="ORF">QBC42DRAFT_327632</name>
</gene>
<evidence type="ECO:0000313" key="3">
    <source>
        <dbReference type="EMBL" id="KAK4466318.1"/>
    </source>
</evidence>
<feature type="transmembrane region" description="Helical" evidence="2">
    <location>
        <begin position="225"/>
        <end position="243"/>
    </location>
</feature>
<dbReference type="AlphaFoldDB" id="A0AAV9I4T4"/>
<name>A0AAV9I4T4_9PEZI</name>
<keyword evidence="2" id="KW-0472">Membrane</keyword>
<proteinExistence type="predicted"/>
<comment type="caution">
    <text evidence="3">The sequence shown here is derived from an EMBL/GenBank/DDBJ whole genome shotgun (WGS) entry which is preliminary data.</text>
</comment>
<sequence length="285" mass="31827">MEENTAAHDEPTPISLSRRAPTGPIPTRRWHLYFDYGLGSIDYDSTLEQKTRCVGSQLADISFRSKAYAPPLLCRAAKDSNTRSTGFPYPQVFRQLLDQGEARRASPLEETETGTPSIQQRVLNSWIRILALQIERTSAVDAEVHQQPVYLCDAREGKHEPVELDGNGTVDLELLYRAYNRWYAPSYITQAWARWMHETLNNGSYNIVEGTYALQLVLDWSVGRISTVLLTPVLLSLAVGLWLNSNNWTDLDTIQTAWGTASYIVTAGSLVAALLAILSGIGINR</sequence>
<dbReference type="Proteomes" id="UP001321749">
    <property type="component" value="Unassembled WGS sequence"/>
</dbReference>
<keyword evidence="4" id="KW-1185">Reference proteome</keyword>
<keyword evidence="2" id="KW-0812">Transmembrane</keyword>
<keyword evidence="2" id="KW-1133">Transmembrane helix</keyword>
<reference evidence="3" key="1">
    <citation type="journal article" date="2023" name="Mol. Phylogenet. Evol.">
        <title>Genome-scale phylogeny and comparative genomics of the fungal order Sordariales.</title>
        <authorList>
            <person name="Hensen N."/>
            <person name="Bonometti L."/>
            <person name="Westerberg I."/>
            <person name="Brannstrom I.O."/>
            <person name="Guillou S."/>
            <person name="Cros-Aarteil S."/>
            <person name="Calhoun S."/>
            <person name="Haridas S."/>
            <person name="Kuo A."/>
            <person name="Mondo S."/>
            <person name="Pangilinan J."/>
            <person name="Riley R."/>
            <person name="LaButti K."/>
            <person name="Andreopoulos B."/>
            <person name="Lipzen A."/>
            <person name="Chen C."/>
            <person name="Yan M."/>
            <person name="Daum C."/>
            <person name="Ng V."/>
            <person name="Clum A."/>
            <person name="Steindorff A."/>
            <person name="Ohm R.A."/>
            <person name="Martin F."/>
            <person name="Silar P."/>
            <person name="Natvig D.O."/>
            <person name="Lalanne C."/>
            <person name="Gautier V."/>
            <person name="Ament-Velasquez S.L."/>
            <person name="Kruys A."/>
            <person name="Hutchinson M.I."/>
            <person name="Powell A.J."/>
            <person name="Barry K."/>
            <person name="Miller A.N."/>
            <person name="Grigoriev I.V."/>
            <person name="Debuchy R."/>
            <person name="Gladieux P."/>
            <person name="Hiltunen Thoren M."/>
            <person name="Johannesson H."/>
        </authorList>
    </citation>
    <scope>NUCLEOTIDE SEQUENCE</scope>
    <source>
        <strain evidence="3">PSN324</strain>
    </source>
</reference>
<accession>A0AAV9I4T4</accession>
<organism evidence="3 4">
    <name type="scientific">Cladorrhinum samala</name>
    <dbReference type="NCBI Taxonomy" id="585594"/>
    <lineage>
        <taxon>Eukaryota</taxon>
        <taxon>Fungi</taxon>
        <taxon>Dikarya</taxon>
        <taxon>Ascomycota</taxon>
        <taxon>Pezizomycotina</taxon>
        <taxon>Sordariomycetes</taxon>
        <taxon>Sordariomycetidae</taxon>
        <taxon>Sordariales</taxon>
        <taxon>Podosporaceae</taxon>
        <taxon>Cladorrhinum</taxon>
    </lineage>
</organism>
<reference evidence="3" key="2">
    <citation type="submission" date="2023-06" db="EMBL/GenBank/DDBJ databases">
        <authorList>
            <consortium name="Lawrence Berkeley National Laboratory"/>
            <person name="Mondo S.J."/>
            <person name="Hensen N."/>
            <person name="Bonometti L."/>
            <person name="Westerberg I."/>
            <person name="Brannstrom I.O."/>
            <person name="Guillou S."/>
            <person name="Cros-Aarteil S."/>
            <person name="Calhoun S."/>
            <person name="Haridas S."/>
            <person name="Kuo A."/>
            <person name="Pangilinan J."/>
            <person name="Riley R."/>
            <person name="Labutti K."/>
            <person name="Andreopoulos B."/>
            <person name="Lipzen A."/>
            <person name="Chen C."/>
            <person name="Yanf M."/>
            <person name="Daum C."/>
            <person name="Ng V."/>
            <person name="Clum A."/>
            <person name="Steindorff A."/>
            <person name="Ohm R."/>
            <person name="Martin F."/>
            <person name="Silar P."/>
            <person name="Natvig D."/>
            <person name="Lalanne C."/>
            <person name="Gautier V."/>
            <person name="Ament-Velasquez S.L."/>
            <person name="Kruys A."/>
            <person name="Hutchinson M.I."/>
            <person name="Powell A.J."/>
            <person name="Barry K."/>
            <person name="Miller A.N."/>
            <person name="Grigoriev I.V."/>
            <person name="Debuchy R."/>
            <person name="Gladieux P."/>
            <person name="Thoren M.H."/>
            <person name="Johannesson H."/>
        </authorList>
    </citation>
    <scope>NUCLEOTIDE SEQUENCE</scope>
    <source>
        <strain evidence="3">PSN324</strain>
    </source>
</reference>
<protein>
    <submittedName>
        <fullName evidence="3">Uncharacterized protein</fullName>
    </submittedName>
</protein>
<feature type="transmembrane region" description="Helical" evidence="2">
    <location>
        <begin position="263"/>
        <end position="283"/>
    </location>
</feature>
<evidence type="ECO:0000313" key="4">
    <source>
        <dbReference type="Proteomes" id="UP001321749"/>
    </source>
</evidence>
<feature type="region of interest" description="Disordered" evidence="1">
    <location>
        <begin position="1"/>
        <end position="22"/>
    </location>
</feature>
<evidence type="ECO:0000256" key="2">
    <source>
        <dbReference type="SAM" id="Phobius"/>
    </source>
</evidence>
<evidence type="ECO:0000256" key="1">
    <source>
        <dbReference type="SAM" id="MobiDB-lite"/>
    </source>
</evidence>